<evidence type="ECO:0000313" key="4">
    <source>
        <dbReference type="EMBL" id="CUJ70249.1"/>
    </source>
</evidence>
<proteinExistence type="predicted"/>
<dbReference type="SUPFAM" id="SSF52980">
    <property type="entry name" value="Restriction endonuclease-like"/>
    <property type="match status" value="1"/>
</dbReference>
<dbReference type="InterPro" id="IPR011335">
    <property type="entry name" value="Restrct_endonuc-II-like"/>
</dbReference>
<dbReference type="AlphaFoldDB" id="A0AAD2J4V7"/>
<dbReference type="Proteomes" id="UP000044098">
    <property type="component" value="Unassembled WGS sequence"/>
</dbReference>
<comment type="caution">
    <text evidence="4">The sequence shown here is derived from an EMBL/GenBank/DDBJ whole genome shotgun (WGS) entry which is preliminary data.</text>
</comment>
<keyword evidence="2" id="KW-0812">Transmembrane</keyword>
<dbReference type="GO" id="GO:0009307">
    <property type="term" value="P:DNA restriction-modification system"/>
    <property type="evidence" value="ECO:0007669"/>
    <property type="project" value="InterPro"/>
</dbReference>
<keyword evidence="4" id="KW-0378">Hydrolase</keyword>
<keyword evidence="2" id="KW-1133">Transmembrane helix</keyword>
<evidence type="ECO:0000256" key="2">
    <source>
        <dbReference type="SAM" id="Phobius"/>
    </source>
</evidence>
<dbReference type="Pfam" id="PF04471">
    <property type="entry name" value="Mrr_cat"/>
    <property type="match status" value="1"/>
</dbReference>
<evidence type="ECO:0000313" key="5">
    <source>
        <dbReference type="Proteomes" id="UP000044098"/>
    </source>
</evidence>
<feature type="region of interest" description="Disordered" evidence="1">
    <location>
        <begin position="205"/>
        <end position="256"/>
    </location>
</feature>
<sequence length="256" mass="28716">MSELSEFVLRLFPWGQGASVRPEWIGIIAGASIALAGLASSFLPAYRSRRRSQVERRHRRMQAAARRALSVLDQIEHGAQKLAYLRTLEPFVFEELLLDAYARRGHSIRRNRRYTGDGGVDGRVFIDGQLFLIQAKRYSGHINPTHVHEFRQTVRQRRCRGMFCHTGRTGPSARRIFGEAPEITLLSGDALLRLLAPPVDTQWPVPLGTKPKRRKSDVRAVPEQGIRHKAPSQISPSSNRDCGRAGLSPAPTKLTV</sequence>
<dbReference type="EMBL" id="CYTK01000012">
    <property type="protein sequence ID" value="CUJ70249.1"/>
    <property type="molecule type" value="Genomic_DNA"/>
</dbReference>
<feature type="transmembrane region" description="Helical" evidence="2">
    <location>
        <begin position="24"/>
        <end position="46"/>
    </location>
</feature>
<dbReference type="PANTHER" id="PTHR30015">
    <property type="entry name" value="MRR RESTRICTION SYSTEM PROTEIN"/>
    <property type="match status" value="1"/>
</dbReference>
<gene>
    <name evidence="4" type="ORF">ERS370000_05368</name>
</gene>
<dbReference type="InterPro" id="IPR007560">
    <property type="entry name" value="Restrct_endonuc_IV_Mrr"/>
</dbReference>
<protein>
    <submittedName>
        <fullName evidence="4">Restriction endonuclease</fullName>
    </submittedName>
</protein>
<dbReference type="PANTHER" id="PTHR30015:SF7">
    <property type="entry name" value="TYPE IV METHYL-DIRECTED RESTRICTION ENZYME ECOKMRR"/>
    <property type="match status" value="1"/>
</dbReference>
<dbReference type="GO" id="GO:0003677">
    <property type="term" value="F:DNA binding"/>
    <property type="evidence" value="ECO:0007669"/>
    <property type="project" value="InterPro"/>
</dbReference>
<reference evidence="4 5" key="1">
    <citation type="submission" date="2015-09" db="EMBL/GenBank/DDBJ databases">
        <authorList>
            <consortium name="Pathogen Informatics"/>
        </authorList>
    </citation>
    <scope>NUCLEOTIDE SEQUENCE [LARGE SCALE GENOMIC DNA]</scope>
    <source>
        <strain evidence="4 5">2789STDY5608625</strain>
    </source>
</reference>
<keyword evidence="4" id="KW-0540">Nuclease</keyword>
<keyword evidence="4" id="KW-0255">Endonuclease</keyword>
<organism evidence="4 5">
    <name type="scientific">Achromobacter aegrifaciens</name>
    <dbReference type="NCBI Taxonomy" id="1287736"/>
    <lineage>
        <taxon>Bacteria</taxon>
        <taxon>Pseudomonadati</taxon>
        <taxon>Pseudomonadota</taxon>
        <taxon>Betaproteobacteria</taxon>
        <taxon>Burkholderiales</taxon>
        <taxon>Alcaligenaceae</taxon>
        <taxon>Achromobacter</taxon>
    </lineage>
</organism>
<feature type="domain" description="Restriction endonuclease type IV Mrr" evidence="3">
    <location>
        <begin position="85"/>
        <end position="195"/>
    </location>
</feature>
<dbReference type="GO" id="GO:0015666">
    <property type="term" value="F:restriction endodeoxyribonuclease activity"/>
    <property type="evidence" value="ECO:0007669"/>
    <property type="project" value="TreeGrafter"/>
</dbReference>
<evidence type="ECO:0000256" key="1">
    <source>
        <dbReference type="SAM" id="MobiDB-lite"/>
    </source>
</evidence>
<keyword evidence="2" id="KW-0472">Membrane</keyword>
<dbReference type="Gene3D" id="3.40.1350.10">
    <property type="match status" value="1"/>
</dbReference>
<dbReference type="InterPro" id="IPR052906">
    <property type="entry name" value="Type_IV_Methyl-Rstrct_Enzyme"/>
</dbReference>
<name>A0AAD2J4V7_ACHAE</name>
<dbReference type="InterPro" id="IPR011856">
    <property type="entry name" value="tRNA_endonuc-like_dom_sf"/>
</dbReference>
<accession>A0AAD2J4V7</accession>
<evidence type="ECO:0000259" key="3">
    <source>
        <dbReference type="Pfam" id="PF04471"/>
    </source>
</evidence>